<evidence type="ECO:0000313" key="3">
    <source>
        <dbReference type="Proteomes" id="UP001388673"/>
    </source>
</evidence>
<keyword evidence="3" id="KW-1185">Reference proteome</keyword>
<dbReference type="EMBL" id="JBCAWK010000002">
    <property type="protein sequence ID" value="KAK8866085.1"/>
    <property type="molecule type" value="Genomic_DNA"/>
</dbReference>
<proteinExistence type="predicted"/>
<name>A0AAW0Z558_9TREE</name>
<feature type="compositionally biased region" description="Acidic residues" evidence="1">
    <location>
        <begin position="372"/>
        <end position="383"/>
    </location>
</feature>
<reference evidence="2 3" key="1">
    <citation type="journal article" date="2024" name="bioRxiv">
        <title>Comparative genomics of Cryptococcus and Kwoniella reveals pathogenesis evolution and contrasting karyotype dynamics via intercentromeric recombination or chromosome fusion.</title>
        <authorList>
            <person name="Coelho M.A."/>
            <person name="David-Palma M."/>
            <person name="Shea T."/>
            <person name="Bowers K."/>
            <person name="McGinley-Smith S."/>
            <person name="Mohammad A.W."/>
            <person name="Gnirke A."/>
            <person name="Yurkov A.M."/>
            <person name="Nowrousian M."/>
            <person name="Sun S."/>
            <person name="Cuomo C.A."/>
            <person name="Heitman J."/>
        </authorList>
    </citation>
    <scope>NUCLEOTIDE SEQUENCE [LARGE SCALE GENOMIC DNA]</scope>
    <source>
        <strain evidence="2 3">CBS 13917</strain>
    </source>
</reference>
<dbReference type="Proteomes" id="UP001388673">
    <property type="component" value="Unassembled WGS sequence"/>
</dbReference>
<dbReference type="GeneID" id="92178495"/>
<feature type="compositionally biased region" description="Basic and acidic residues" evidence="1">
    <location>
        <begin position="352"/>
        <end position="365"/>
    </location>
</feature>
<dbReference type="RefSeq" id="XP_066805564.1">
    <property type="nucleotide sequence ID" value="XM_066944363.1"/>
</dbReference>
<dbReference type="AlphaFoldDB" id="A0AAW0Z558"/>
<protein>
    <submittedName>
        <fullName evidence="2">Uncharacterized protein</fullName>
    </submittedName>
</protein>
<dbReference type="KEGG" id="kne:92178495"/>
<accession>A0AAW0Z558</accession>
<organism evidence="2 3">
    <name type="scientific">Kwoniella newhampshirensis</name>
    <dbReference type="NCBI Taxonomy" id="1651941"/>
    <lineage>
        <taxon>Eukaryota</taxon>
        <taxon>Fungi</taxon>
        <taxon>Dikarya</taxon>
        <taxon>Basidiomycota</taxon>
        <taxon>Agaricomycotina</taxon>
        <taxon>Tremellomycetes</taxon>
        <taxon>Tremellales</taxon>
        <taxon>Cryptococcaceae</taxon>
        <taxon>Kwoniella</taxon>
    </lineage>
</organism>
<comment type="caution">
    <text evidence="2">The sequence shown here is derived from an EMBL/GenBank/DDBJ whole genome shotgun (WGS) entry which is preliminary data.</text>
</comment>
<sequence length="427" mass="46634">MSAPLPYDATPSPEPELEPIEVENPALDRPLDEYEVPLVVPDHVRSLMGRMSKGKVYLMEESPAILHVDSEERVRRDPRIAALAERLDAQDPTSWLDAISAGAPSPIKPLALYLRSDLIQHLSTSKVFSWASSLGANVLGIEWLNDTTLQLIFPTPAATLLGLTLLSKAGFDPAEGDDPLLERAAHSVPISLLPLAEPDPVPSLEGQELLSTFTTDEGTEGGVRRKGRGKFGQSSGLYDLEPLVPAATDNGDGFKLAPGVDPHARIAVRYAVESDSDLRKEAKQSEWYKRHGRTAGKEVASSRRNVGGRGEEGLSFDGRGGSGEGREFARRLGRERNDPYGNRPSRGGGGRKTQDDLDRELENMAKRRVNGVEEDVDMDMELDETGRRRRGGGSGGGGRREDRRRGGNRKEDLDKELDDLFAARTTT</sequence>
<evidence type="ECO:0000313" key="2">
    <source>
        <dbReference type="EMBL" id="KAK8866085.1"/>
    </source>
</evidence>
<feature type="region of interest" description="Disordered" evidence="1">
    <location>
        <begin position="289"/>
        <end position="427"/>
    </location>
</feature>
<feature type="compositionally biased region" description="Basic and acidic residues" evidence="1">
    <location>
        <begin position="324"/>
        <end position="338"/>
    </location>
</feature>
<evidence type="ECO:0000256" key="1">
    <source>
        <dbReference type="SAM" id="MobiDB-lite"/>
    </source>
</evidence>
<gene>
    <name evidence="2" type="ORF">IAR55_001236</name>
</gene>
<feature type="compositionally biased region" description="Basic and acidic residues" evidence="1">
    <location>
        <begin position="398"/>
        <end position="413"/>
    </location>
</feature>